<reference evidence="2 3" key="1">
    <citation type="submission" date="2023-01" db="EMBL/GenBank/DDBJ databases">
        <title>Analysis of 21 Apiospora genomes using comparative genomics revels a genus with tremendous synthesis potential of carbohydrate active enzymes and secondary metabolites.</title>
        <authorList>
            <person name="Sorensen T."/>
        </authorList>
    </citation>
    <scope>NUCLEOTIDE SEQUENCE [LARGE SCALE GENOMIC DNA]</scope>
    <source>
        <strain evidence="2 3">CBS 83171</strain>
    </source>
</reference>
<evidence type="ECO:0000313" key="3">
    <source>
        <dbReference type="Proteomes" id="UP001446871"/>
    </source>
</evidence>
<organism evidence="2 3">
    <name type="scientific">Apiospora saccharicola</name>
    <dbReference type="NCBI Taxonomy" id="335842"/>
    <lineage>
        <taxon>Eukaryota</taxon>
        <taxon>Fungi</taxon>
        <taxon>Dikarya</taxon>
        <taxon>Ascomycota</taxon>
        <taxon>Pezizomycotina</taxon>
        <taxon>Sordariomycetes</taxon>
        <taxon>Xylariomycetidae</taxon>
        <taxon>Amphisphaeriales</taxon>
        <taxon>Apiosporaceae</taxon>
        <taxon>Apiospora</taxon>
    </lineage>
</organism>
<evidence type="ECO:0000313" key="2">
    <source>
        <dbReference type="EMBL" id="KAK8060121.1"/>
    </source>
</evidence>
<comment type="caution">
    <text evidence="2">The sequence shown here is derived from an EMBL/GenBank/DDBJ whole genome shotgun (WGS) entry which is preliminary data.</text>
</comment>
<proteinExistence type="predicted"/>
<sequence>MQHAVVDLSKSTSTIRCSMGPQRGTSQPGWVRDDFTSPSRDAYAAWPKQSKSPAILFSNRVADEVILPSRDDWIPWELKDIKAFISVSVPLISFKSSSASASNNNNHICTFYHSPASSPSL</sequence>
<accession>A0ABR1UMH5</accession>
<dbReference type="EMBL" id="JAQQWM010000006">
    <property type="protein sequence ID" value="KAK8060121.1"/>
    <property type="molecule type" value="Genomic_DNA"/>
</dbReference>
<gene>
    <name evidence="2" type="ORF">PG996_010051</name>
</gene>
<keyword evidence="3" id="KW-1185">Reference proteome</keyword>
<name>A0ABR1UMH5_9PEZI</name>
<evidence type="ECO:0000256" key="1">
    <source>
        <dbReference type="SAM" id="MobiDB-lite"/>
    </source>
</evidence>
<protein>
    <submittedName>
        <fullName evidence="2">Uncharacterized protein</fullName>
    </submittedName>
</protein>
<dbReference type="Proteomes" id="UP001446871">
    <property type="component" value="Unassembled WGS sequence"/>
</dbReference>
<feature type="region of interest" description="Disordered" evidence="1">
    <location>
        <begin position="1"/>
        <end position="32"/>
    </location>
</feature>